<organism evidence="2 3">
    <name type="scientific">Thermoplasma volcanium (strain ATCC 51530 / DSM 4299 / JCM 9571 / NBRC 15438 / GSS1)</name>
    <dbReference type="NCBI Taxonomy" id="273116"/>
    <lineage>
        <taxon>Archaea</taxon>
        <taxon>Methanobacteriati</taxon>
        <taxon>Thermoplasmatota</taxon>
        <taxon>Thermoplasmata</taxon>
        <taxon>Thermoplasmatales</taxon>
        <taxon>Thermoplasmataceae</taxon>
        <taxon>Thermoplasma</taxon>
    </lineage>
</organism>
<feature type="transmembrane region" description="Helical" evidence="1">
    <location>
        <begin position="203"/>
        <end position="222"/>
    </location>
</feature>
<dbReference type="OrthoDB" id="380233at2157"/>
<evidence type="ECO:0000313" key="3">
    <source>
        <dbReference type="Proteomes" id="UP000001017"/>
    </source>
</evidence>
<dbReference type="AlphaFoldDB" id="Q97B21"/>
<feature type="transmembrane region" description="Helical" evidence="1">
    <location>
        <begin position="69"/>
        <end position="87"/>
    </location>
</feature>
<dbReference type="GeneID" id="1441744"/>
<feature type="transmembrane region" description="Helical" evidence="1">
    <location>
        <begin position="234"/>
        <end position="260"/>
    </location>
</feature>
<keyword evidence="1" id="KW-1133">Transmembrane helix</keyword>
<evidence type="ECO:0000256" key="1">
    <source>
        <dbReference type="SAM" id="Phobius"/>
    </source>
</evidence>
<name>Q97B21_THEVO</name>
<dbReference type="KEGG" id="tvo:TVG0630443"/>
<dbReference type="EMBL" id="BA000011">
    <property type="protein sequence ID" value="BAB59780.1"/>
    <property type="molecule type" value="Genomic_DNA"/>
</dbReference>
<accession>Q97B21</accession>
<feature type="transmembrane region" description="Helical" evidence="1">
    <location>
        <begin position="6"/>
        <end position="31"/>
    </location>
</feature>
<keyword evidence="1" id="KW-0472">Membrane</keyword>
<gene>
    <name evidence="2" type="ORF">TVG0630443</name>
</gene>
<feature type="transmembrane region" description="Helical" evidence="1">
    <location>
        <begin position="124"/>
        <end position="141"/>
    </location>
</feature>
<dbReference type="Proteomes" id="UP000001017">
    <property type="component" value="Chromosome"/>
</dbReference>
<reference evidence="2 3" key="2">
    <citation type="journal article" date="2000" name="Proc. Natl. Acad. Sci. U.S.A.">
        <title>Archaeal adaptation to higher temperatures revealed by genomic sequence of Thermoplasma volcanium.</title>
        <authorList>
            <person name="Kawashima T."/>
            <person name="Amano N."/>
            <person name="Koike H."/>
            <person name="Makino S."/>
            <person name="Higuchi S."/>
            <person name="Kawashima-Ohya Y."/>
            <person name="Watanabe K."/>
            <person name="Yamazaki M."/>
            <person name="Kanehori K."/>
            <person name="Kawamoto T."/>
            <person name="Nunoshiba T."/>
            <person name="Yamamoto Y."/>
            <person name="Aramaki H."/>
            <person name="Makino K."/>
            <person name="Suzuki M."/>
        </authorList>
    </citation>
    <scope>NUCLEOTIDE SEQUENCE [LARGE SCALE GENOMIC DNA]</scope>
    <source>
        <strain evidence="3">ATCC 51530 / DSM 4299 / JCM 9571 / NBRC 15438 / GSS1</strain>
    </source>
</reference>
<dbReference type="eggNOG" id="arCOG05369">
    <property type="taxonomic scope" value="Archaea"/>
</dbReference>
<sequence>MNPFLSAILSIVNAIVILYTATLSPLWYYIVYYGLNPKFSYSIILKPPGSFYTFYNFISINFYTETLTIASLIFIIAISAMMIIYGVNLLRRALLALLSISLYFVAVRAMLALVLLSYSIYLPFWHFGGINWFSFLNVNGFHMDQGSGNASGVLNFIFLSTYFWALLALLSMLVFREAAMLLLVIVIPLFVGLSFLDTFRKVAIRLISLFVELSFLPVYVLIDLYLAHVFSFDFILELGIIAISPAIPSILFAESVLLGFPLKILDPMKIYGLASLPLEKMAKNVDRLDWSEHMRSEFDYRRED</sequence>
<feature type="transmembrane region" description="Helical" evidence="1">
    <location>
        <begin position="178"/>
        <end position="196"/>
    </location>
</feature>
<dbReference type="RefSeq" id="WP_010916896.1">
    <property type="nucleotide sequence ID" value="NC_002689.2"/>
</dbReference>
<dbReference type="PaxDb" id="273116-14324854"/>
<feature type="transmembrane region" description="Helical" evidence="1">
    <location>
        <begin position="153"/>
        <end position="172"/>
    </location>
</feature>
<dbReference type="HOGENOM" id="CLU_893173_0_0_2"/>
<protein>
    <submittedName>
        <fullName evidence="2">Membrane protein</fullName>
    </submittedName>
</protein>
<proteinExistence type="predicted"/>
<evidence type="ECO:0000313" key="2">
    <source>
        <dbReference type="EMBL" id="BAB59780.1"/>
    </source>
</evidence>
<dbReference type="STRING" id="273116.gene:9381426"/>
<reference evidence="2 3" key="1">
    <citation type="journal article" date="1999" name="Proc. Jpn. Acad.">
        <title>Determination of the complete genomic DNA sequence of Thermoplasma volvanium GSS1.</title>
        <authorList>
            <person name="Kawashima T."/>
            <person name="Yamamoto Y."/>
            <person name="Aramaki H."/>
            <person name="Nunoshiba T."/>
            <person name="Kawamoto T."/>
            <person name="Watanabe K."/>
            <person name="Yamazaki M."/>
            <person name="Kanehori K."/>
            <person name="Amano N."/>
            <person name="Ohya Y."/>
            <person name="Makino K."/>
            <person name="Suzuki M."/>
        </authorList>
    </citation>
    <scope>NUCLEOTIDE SEQUENCE [LARGE SCALE GENOMIC DNA]</scope>
    <source>
        <strain evidence="3">ATCC 51530 / DSM 4299 / JCM 9571 / NBRC 15438 / GSS1</strain>
    </source>
</reference>
<keyword evidence="1" id="KW-0812">Transmembrane</keyword>
<feature type="transmembrane region" description="Helical" evidence="1">
    <location>
        <begin position="94"/>
        <end position="118"/>
    </location>
</feature>
<keyword evidence="3" id="KW-1185">Reference proteome</keyword>